<dbReference type="GO" id="GO:0016757">
    <property type="term" value="F:glycosyltransferase activity"/>
    <property type="evidence" value="ECO:0007669"/>
    <property type="project" value="UniProtKB-KW"/>
</dbReference>
<dbReference type="Gene3D" id="3.40.50.2000">
    <property type="entry name" value="Glycogen Phosphorylase B"/>
    <property type="match status" value="2"/>
</dbReference>
<sequence>MPLIPEPGMRVPGHGCRRSTPRPARCDGRVRIRRPEPGESGWTIDRGHHGRRPHGSAARRASAHGDREGGRRMTTLRVIADHLISGPTDVPDGYSVAIARAIIATTPEGCDVEAIVPGGSDDLVSQVRAELAGLSEVQPTSLSTRGLAMAWSLGAIASSGRGLVHAPGLRAPLRSHDRARGDQISVTVHDTLAWTTPSAIGRDAVTVRKAFLRRARRFADAIVVPSHAVADQLAEIADFGDRIRVIAGAGSIGLTVPADADRRAAALELPTRFILAEGSLGAGDGVTELITGLRRSDPGLPLLVLGADATVPDGTEHDELRADVESGRVRLLGELGPEDRAVVLDRAAVYVFPGIEAGFGAPIIDALRFGLPVVHSDAPALVELVGEAGISVQRGDADSYPELLSSAVAAIIGDDERAARLRIVGSDRAKAFTWRDAGERIWQLHADL</sequence>
<dbReference type="Pfam" id="PF13439">
    <property type="entry name" value="Glyco_transf_4"/>
    <property type="match status" value="1"/>
</dbReference>
<evidence type="ECO:0000256" key="1">
    <source>
        <dbReference type="ARBA" id="ARBA00022676"/>
    </source>
</evidence>
<organism evidence="5 6">
    <name type="scientific">Orlajensenia leifsoniae</name>
    <dbReference type="NCBI Taxonomy" id="2561933"/>
    <lineage>
        <taxon>Bacteria</taxon>
        <taxon>Bacillati</taxon>
        <taxon>Actinomycetota</taxon>
        <taxon>Actinomycetes</taxon>
        <taxon>Micrococcales</taxon>
        <taxon>Microbacteriaceae</taxon>
        <taxon>Orlajensenia</taxon>
    </lineage>
</organism>
<reference evidence="5 6" key="1">
    <citation type="journal article" date="2018" name="J. Microbiol.">
        <title>Leifsonia flava sp. nov., a novel actinobacterium isolated from the rhizosphere of Aquilegia viridiflora.</title>
        <authorList>
            <person name="Cai Y."/>
            <person name="Tao W.Z."/>
            <person name="Ma Y.J."/>
            <person name="Cheng J."/>
            <person name="Zhang M.Y."/>
            <person name="Zhang Y.X."/>
        </authorList>
    </citation>
    <scope>NUCLEOTIDE SEQUENCE [LARGE SCALE GENOMIC DNA]</scope>
    <source>
        <strain evidence="5 6">SYP-B2174</strain>
    </source>
</reference>
<protein>
    <submittedName>
        <fullName evidence="5">Glycosyltransferase</fullName>
    </submittedName>
</protein>
<name>A0A4Y9QQV8_9MICO</name>
<comment type="caution">
    <text evidence="5">The sequence shown here is derived from an EMBL/GenBank/DDBJ whole genome shotgun (WGS) entry which is preliminary data.</text>
</comment>
<dbReference type="GO" id="GO:0009103">
    <property type="term" value="P:lipopolysaccharide biosynthetic process"/>
    <property type="evidence" value="ECO:0007669"/>
    <property type="project" value="TreeGrafter"/>
</dbReference>
<feature type="domain" description="Glycosyltransferase subfamily 4-like N-terminal" evidence="4">
    <location>
        <begin position="108"/>
        <end position="246"/>
    </location>
</feature>
<keyword evidence="1" id="KW-0328">Glycosyltransferase</keyword>
<dbReference type="EMBL" id="SPQZ01000008">
    <property type="protein sequence ID" value="TFV94959.1"/>
    <property type="molecule type" value="Genomic_DNA"/>
</dbReference>
<accession>A0A4Y9QQV8</accession>
<evidence type="ECO:0000259" key="4">
    <source>
        <dbReference type="Pfam" id="PF13439"/>
    </source>
</evidence>
<dbReference type="SUPFAM" id="SSF53756">
    <property type="entry name" value="UDP-Glycosyltransferase/glycogen phosphorylase"/>
    <property type="match status" value="1"/>
</dbReference>
<dbReference type="InterPro" id="IPR028098">
    <property type="entry name" value="Glyco_trans_4-like_N"/>
</dbReference>
<dbReference type="AlphaFoldDB" id="A0A4Y9QQV8"/>
<dbReference type="PANTHER" id="PTHR46401:SF2">
    <property type="entry name" value="GLYCOSYLTRANSFERASE WBBK-RELATED"/>
    <property type="match status" value="1"/>
</dbReference>
<dbReference type="Proteomes" id="UP000298127">
    <property type="component" value="Unassembled WGS sequence"/>
</dbReference>
<gene>
    <name evidence="5" type="ORF">E4M00_16350</name>
</gene>
<evidence type="ECO:0000313" key="6">
    <source>
        <dbReference type="Proteomes" id="UP000298127"/>
    </source>
</evidence>
<evidence type="ECO:0000256" key="3">
    <source>
        <dbReference type="SAM" id="MobiDB-lite"/>
    </source>
</evidence>
<feature type="compositionally biased region" description="Basic and acidic residues" evidence="3">
    <location>
        <begin position="24"/>
        <end position="37"/>
    </location>
</feature>
<evidence type="ECO:0000256" key="2">
    <source>
        <dbReference type="ARBA" id="ARBA00022679"/>
    </source>
</evidence>
<evidence type="ECO:0000313" key="5">
    <source>
        <dbReference type="EMBL" id="TFV94959.1"/>
    </source>
</evidence>
<dbReference type="Pfam" id="PF13692">
    <property type="entry name" value="Glyco_trans_1_4"/>
    <property type="match status" value="1"/>
</dbReference>
<feature type="region of interest" description="Disordered" evidence="3">
    <location>
        <begin position="1"/>
        <end position="70"/>
    </location>
</feature>
<keyword evidence="6" id="KW-1185">Reference proteome</keyword>
<keyword evidence="2 5" id="KW-0808">Transferase</keyword>
<dbReference type="PANTHER" id="PTHR46401">
    <property type="entry name" value="GLYCOSYLTRANSFERASE WBBK-RELATED"/>
    <property type="match status" value="1"/>
</dbReference>
<proteinExistence type="predicted"/>